<keyword evidence="1" id="KW-0472">Membrane</keyword>
<evidence type="ECO:0000313" key="2">
    <source>
        <dbReference type="EMBL" id="SIM65416.1"/>
    </source>
</evidence>
<feature type="transmembrane region" description="Helical" evidence="1">
    <location>
        <begin position="312"/>
        <end position="332"/>
    </location>
</feature>
<feature type="transmembrane region" description="Helical" evidence="1">
    <location>
        <begin position="213"/>
        <end position="231"/>
    </location>
</feature>
<feature type="transmembrane region" description="Helical" evidence="1">
    <location>
        <begin position="146"/>
        <end position="169"/>
    </location>
</feature>
<feature type="transmembrane region" description="Helical" evidence="1">
    <location>
        <begin position="21"/>
        <end position="41"/>
    </location>
</feature>
<name>A0A1N5UYD7_9ARCH</name>
<protein>
    <submittedName>
        <fullName evidence="2">Multipass membrane protein</fullName>
    </submittedName>
</protein>
<dbReference type="EMBL" id="LT671858">
    <property type="protein sequence ID" value="SIM65416.1"/>
    <property type="molecule type" value="Genomic_DNA"/>
</dbReference>
<evidence type="ECO:0000313" key="3">
    <source>
        <dbReference type="Proteomes" id="UP000195607"/>
    </source>
</evidence>
<keyword evidence="1" id="KW-0812">Transmembrane</keyword>
<sequence>MNRDLKGSGEQKLDIRALHKIFRIISPLFFILYLLITYFYLNSRGIHLNANIERSIATFLGIDSHVGIPLISKIFLAIFIYTFLMRRLFAYLKKYIVGVRNQIVIKRLYKFIFSSISYIIILLLIRVLTLLALGTTYKSISNGTETLFYLIISAFAISGFSGILLLVGIQGKFLTILQRIRISYFSAFFSTIILIFISMEIYVGYPSIPHQEILYYLLPFSLFVMILIGYFLRFKESDSDPVFLINSSGPAVVMILLALILNTNSSLGLVSVISPITFFEYLFLWFPSFSLIIAISSAAGYRMKWSNAKTTLYVFSFLTGFIAIFIFLLFSGSFSSGPVVVYYSLFFLIRDIISLILISDLIKSGFLIILFLSTTYLITRGLLSKIRNEILNMSSLLFSFILIFLFFTMIIEKIPFFEKLFNKGTLFFQYNSGINWIPLTISLIILLILFALAYILSGTISPGTRKGGMMASIIGIYFILTVYIPNFNSVHASGITYLVSILTVMAISYAASVISTPLRFSIFDETSRSGYKQYEESMISRGTNQYGVLYGVNSESYSTLSLVGPENSGKTTFLAFFLNYIDALSSDTKFTWDITSGIELMESLLNSIIVNSQFPEKNKNGKSNKISILLKPKNESTFRNLTIVDWSGITLETESEKFKDNLSNGKAYAIFIDHSMYSDLKNYDIKIVKILKNILDNRKNDLPDPKFCFVLFNFPLGTLDLEGQTPREVVMLLPETRKVIESRIKSSTIYLRPSIKIKTDKQGKTSIESQEINGILRIPYDPETNYAFKLFFGWLLTL</sequence>
<dbReference type="Proteomes" id="UP000195607">
    <property type="component" value="Chromosome I"/>
</dbReference>
<feature type="transmembrane region" description="Helical" evidence="1">
    <location>
        <begin position="111"/>
        <end position="134"/>
    </location>
</feature>
<feature type="transmembrane region" description="Helical" evidence="1">
    <location>
        <begin position="181"/>
        <end position="201"/>
    </location>
</feature>
<dbReference type="GeneID" id="41588410"/>
<organism evidence="2 3">
    <name type="scientific">Cuniculiplasma divulgatum</name>
    <dbReference type="NCBI Taxonomy" id="1673428"/>
    <lineage>
        <taxon>Archaea</taxon>
        <taxon>Methanobacteriati</taxon>
        <taxon>Thermoplasmatota</taxon>
        <taxon>Thermoplasmata</taxon>
        <taxon>Thermoplasmatales</taxon>
        <taxon>Cuniculiplasmataceae</taxon>
        <taxon>Cuniculiplasma</taxon>
    </lineage>
</organism>
<proteinExistence type="predicted"/>
<feature type="transmembrane region" description="Helical" evidence="1">
    <location>
        <begin position="390"/>
        <end position="411"/>
    </location>
</feature>
<dbReference type="AlphaFoldDB" id="A0A1N5UYD7"/>
<feature type="transmembrane region" description="Helical" evidence="1">
    <location>
        <begin position="497"/>
        <end position="518"/>
    </location>
</feature>
<feature type="transmembrane region" description="Helical" evidence="1">
    <location>
        <begin position="352"/>
        <end position="378"/>
    </location>
</feature>
<feature type="transmembrane region" description="Helical" evidence="1">
    <location>
        <begin position="468"/>
        <end position="485"/>
    </location>
</feature>
<dbReference type="RefSeq" id="WP_148689831.1">
    <property type="nucleotide sequence ID" value="NZ_LT671858.1"/>
</dbReference>
<gene>
    <name evidence="2" type="ORF">CSP5_1151</name>
</gene>
<feature type="transmembrane region" description="Helical" evidence="1">
    <location>
        <begin position="436"/>
        <end position="456"/>
    </location>
</feature>
<keyword evidence="1" id="KW-1133">Transmembrane helix</keyword>
<feature type="transmembrane region" description="Helical" evidence="1">
    <location>
        <begin position="281"/>
        <end position="300"/>
    </location>
</feature>
<reference evidence="2 3" key="1">
    <citation type="submission" date="2016-04" db="EMBL/GenBank/DDBJ databases">
        <authorList>
            <person name="Evans L.H."/>
            <person name="Alamgir A."/>
            <person name="Owens N."/>
            <person name="Weber N.D."/>
            <person name="Virtaneva K."/>
            <person name="Barbian K."/>
            <person name="Babar A."/>
            <person name="Rosenke K."/>
        </authorList>
    </citation>
    <scope>NUCLEOTIDE SEQUENCE [LARGE SCALE GENOMIC DNA]</scope>
    <source>
        <strain evidence="3">S5(T) (JCM 30642 \VKM B-2941)</strain>
    </source>
</reference>
<accession>A0A1N5UYD7</accession>
<evidence type="ECO:0000256" key="1">
    <source>
        <dbReference type="SAM" id="Phobius"/>
    </source>
</evidence>
<feature type="transmembrane region" description="Helical" evidence="1">
    <location>
        <begin position="70"/>
        <end position="90"/>
    </location>
</feature>
<feature type="transmembrane region" description="Helical" evidence="1">
    <location>
        <begin position="243"/>
        <end position="261"/>
    </location>
</feature>